<dbReference type="Proteomes" id="UP000637628">
    <property type="component" value="Unassembled WGS sequence"/>
</dbReference>
<keyword evidence="2" id="KW-0812">Transmembrane</keyword>
<dbReference type="PANTHER" id="PTHR43847">
    <property type="entry name" value="BLL3993 PROTEIN"/>
    <property type="match status" value="1"/>
</dbReference>
<feature type="transmembrane region" description="Helical" evidence="2">
    <location>
        <begin position="144"/>
        <end position="160"/>
    </location>
</feature>
<evidence type="ECO:0000259" key="3">
    <source>
        <dbReference type="Pfam" id="PF13649"/>
    </source>
</evidence>
<dbReference type="PANTHER" id="PTHR43847:SF1">
    <property type="entry name" value="BLL3993 PROTEIN"/>
    <property type="match status" value="1"/>
</dbReference>
<keyword evidence="2" id="KW-1133">Transmembrane helix</keyword>
<evidence type="ECO:0000313" key="4">
    <source>
        <dbReference type="EMBL" id="GIE05478.1"/>
    </source>
</evidence>
<dbReference type="InterPro" id="IPR029063">
    <property type="entry name" value="SAM-dependent_MTases_sf"/>
</dbReference>
<proteinExistence type="predicted"/>
<organism evidence="4 5">
    <name type="scientific">Paractinoplanes durhamensis</name>
    <dbReference type="NCBI Taxonomy" id="113563"/>
    <lineage>
        <taxon>Bacteria</taxon>
        <taxon>Bacillati</taxon>
        <taxon>Actinomycetota</taxon>
        <taxon>Actinomycetes</taxon>
        <taxon>Micromonosporales</taxon>
        <taxon>Micromonosporaceae</taxon>
        <taxon>Paractinoplanes</taxon>
    </lineage>
</organism>
<evidence type="ECO:0000256" key="1">
    <source>
        <dbReference type="SAM" id="MobiDB-lite"/>
    </source>
</evidence>
<dbReference type="Gene3D" id="1.20.120.1630">
    <property type="match status" value="1"/>
</dbReference>
<gene>
    <name evidence="4" type="ORF">Adu01nite_68280</name>
</gene>
<sequence>MSKPHRIRHGSAASENHSIERRSGEGQVVRSPNGYPATRQVTAWSLVAGQLILLAGILWLPGPRIWTPPTWAVVTAVVVVAIAALIAVAGLAGLGRGLTASPLPSPAARLRTNGVYACMRHPIYSALLLGGAAFVVLGGRLSRIWVWIALLALLLIKTGVEEAALTARFPGYRTYAEATSRLVPRPLRCLTAWRRHAWHTTAPRGDSMDSSTWDERYAATTSVWGGEPNRFVAEQFATAEPGRALDLAAGEGRNATWLATQGWEVTAVDFSAVAAERGRQAAADRGLQVHWIVADLRDYHPDAAAYDAVIVAYLHLAPADLAVVLARAAAAVAPGGLLMVVGHDVTNLRDGTGGPQNADILYTPETISAALPELRIVRAGRVRRPVTTDHGTVEAIDTLVVAHRR</sequence>
<protein>
    <recommendedName>
        <fullName evidence="3">Methyltransferase domain-containing protein</fullName>
    </recommendedName>
</protein>
<dbReference type="Gene3D" id="3.40.50.150">
    <property type="entry name" value="Vaccinia Virus protein VP39"/>
    <property type="match status" value="1"/>
</dbReference>
<accession>A0ABQ3Z6M1</accession>
<feature type="transmembrane region" description="Helical" evidence="2">
    <location>
        <begin position="72"/>
        <end position="94"/>
    </location>
</feature>
<dbReference type="CDD" id="cd02440">
    <property type="entry name" value="AdoMet_MTases"/>
    <property type="match status" value="1"/>
</dbReference>
<comment type="caution">
    <text evidence="4">The sequence shown here is derived from an EMBL/GenBank/DDBJ whole genome shotgun (WGS) entry which is preliminary data.</text>
</comment>
<keyword evidence="2" id="KW-0472">Membrane</keyword>
<dbReference type="SUPFAM" id="SSF53335">
    <property type="entry name" value="S-adenosyl-L-methionine-dependent methyltransferases"/>
    <property type="match status" value="1"/>
</dbReference>
<feature type="transmembrane region" description="Helical" evidence="2">
    <location>
        <begin position="41"/>
        <end position="60"/>
    </location>
</feature>
<name>A0ABQ3Z6M1_9ACTN</name>
<keyword evidence="5" id="KW-1185">Reference proteome</keyword>
<feature type="domain" description="Methyltransferase" evidence="3">
    <location>
        <begin position="245"/>
        <end position="336"/>
    </location>
</feature>
<dbReference type="InterPro" id="IPR052527">
    <property type="entry name" value="Metal_cation-efflux_comp"/>
</dbReference>
<dbReference type="EMBL" id="BOML01000056">
    <property type="protein sequence ID" value="GIE05478.1"/>
    <property type="molecule type" value="Genomic_DNA"/>
</dbReference>
<dbReference type="Pfam" id="PF13649">
    <property type="entry name" value="Methyltransf_25"/>
    <property type="match status" value="1"/>
</dbReference>
<reference evidence="4 5" key="1">
    <citation type="submission" date="2021-01" db="EMBL/GenBank/DDBJ databases">
        <title>Whole genome shotgun sequence of Actinoplanes durhamensis NBRC 14914.</title>
        <authorList>
            <person name="Komaki H."/>
            <person name="Tamura T."/>
        </authorList>
    </citation>
    <scope>NUCLEOTIDE SEQUENCE [LARGE SCALE GENOMIC DNA]</scope>
    <source>
        <strain evidence="4 5">NBRC 14914</strain>
    </source>
</reference>
<evidence type="ECO:0000256" key="2">
    <source>
        <dbReference type="SAM" id="Phobius"/>
    </source>
</evidence>
<feature type="transmembrane region" description="Helical" evidence="2">
    <location>
        <begin position="115"/>
        <end position="138"/>
    </location>
</feature>
<evidence type="ECO:0000313" key="5">
    <source>
        <dbReference type="Proteomes" id="UP000637628"/>
    </source>
</evidence>
<dbReference type="InterPro" id="IPR041698">
    <property type="entry name" value="Methyltransf_25"/>
</dbReference>
<feature type="region of interest" description="Disordered" evidence="1">
    <location>
        <begin position="1"/>
        <end position="32"/>
    </location>
</feature>